<evidence type="ECO:0000313" key="2">
    <source>
        <dbReference type="EMBL" id="OAM73747.1"/>
    </source>
</evidence>
<evidence type="ECO:0000313" key="3">
    <source>
        <dbReference type="Proteomes" id="UP000078389"/>
    </source>
</evidence>
<gene>
    <name evidence="2" type="ORF">A3840_17285</name>
</gene>
<accession>A0A178HLX4</accession>
<evidence type="ECO:0008006" key="4">
    <source>
        <dbReference type="Google" id="ProtNLM"/>
    </source>
</evidence>
<dbReference type="EMBL" id="LVVY01000130">
    <property type="protein sequence ID" value="OAM73747.1"/>
    <property type="molecule type" value="Genomic_DNA"/>
</dbReference>
<keyword evidence="1" id="KW-0732">Signal</keyword>
<protein>
    <recommendedName>
        <fullName evidence="4">Lipoprotein</fullName>
    </recommendedName>
</protein>
<comment type="caution">
    <text evidence="2">The sequence shown here is derived from an EMBL/GenBank/DDBJ whole genome shotgun (WGS) entry which is preliminary data.</text>
</comment>
<reference evidence="2 3" key="1">
    <citation type="submission" date="2016-03" db="EMBL/GenBank/DDBJ databases">
        <title>Genome sequencing of Devosia sp. S37.</title>
        <authorList>
            <person name="Mohd Nor M."/>
        </authorList>
    </citation>
    <scope>NUCLEOTIDE SEQUENCE [LARGE SCALE GENOMIC DNA]</scope>
    <source>
        <strain evidence="2 3">S37</strain>
    </source>
</reference>
<keyword evidence="3" id="KW-1185">Reference proteome</keyword>
<dbReference type="Proteomes" id="UP000078389">
    <property type="component" value="Unassembled WGS sequence"/>
</dbReference>
<feature type="signal peptide" evidence="1">
    <location>
        <begin position="1"/>
        <end position="22"/>
    </location>
</feature>
<evidence type="ECO:0000256" key="1">
    <source>
        <dbReference type="SAM" id="SignalP"/>
    </source>
</evidence>
<dbReference type="OrthoDB" id="8451006at2"/>
<dbReference type="AlphaFoldDB" id="A0A178HLX4"/>
<dbReference type="PROSITE" id="PS51257">
    <property type="entry name" value="PROKAR_LIPOPROTEIN"/>
    <property type="match status" value="1"/>
</dbReference>
<sequence>MTGCLRPGPIALVIVASLLAGCATGPSSVACVPVAAYPATFLDRAADEVEHLPDGSAVEQMLADYQVMRAQARACAASR</sequence>
<dbReference type="STRING" id="1770058.A3840_17285"/>
<feature type="chain" id="PRO_5008088135" description="Lipoprotein" evidence="1">
    <location>
        <begin position="23"/>
        <end position="79"/>
    </location>
</feature>
<name>A0A178HLX4_9HYPH</name>
<proteinExistence type="predicted"/>
<organism evidence="2 3">
    <name type="scientific">Devosia elaeis</name>
    <dbReference type="NCBI Taxonomy" id="1770058"/>
    <lineage>
        <taxon>Bacteria</taxon>
        <taxon>Pseudomonadati</taxon>
        <taxon>Pseudomonadota</taxon>
        <taxon>Alphaproteobacteria</taxon>
        <taxon>Hyphomicrobiales</taxon>
        <taxon>Devosiaceae</taxon>
        <taxon>Devosia</taxon>
    </lineage>
</organism>